<dbReference type="InterPro" id="IPR050448">
    <property type="entry name" value="OpgB/LTA_synthase_biosynth"/>
</dbReference>
<feature type="transmembrane region" description="Helical" evidence="6">
    <location>
        <begin position="29"/>
        <end position="46"/>
    </location>
</feature>
<dbReference type="AlphaFoldDB" id="A0A379FY74"/>
<proteinExistence type="predicted"/>
<evidence type="ECO:0000256" key="2">
    <source>
        <dbReference type="ARBA" id="ARBA00022475"/>
    </source>
</evidence>
<dbReference type="InterPro" id="IPR000917">
    <property type="entry name" value="Sulfatase_N"/>
</dbReference>
<feature type="transmembrane region" description="Helical" evidence="6">
    <location>
        <begin position="5"/>
        <end position="23"/>
    </location>
</feature>
<reference evidence="8 9" key="1">
    <citation type="submission" date="2018-06" db="EMBL/GenBank/DDBJ databases">
        <authorList>
            <consortium name="Pathogen Informatics"/>
            <person name="Doyle S."/>
        </authorList>
    </citation>
    <scope>NUCLEOTIDE SEQUENCE [LARGE SCALE GENOMIC DNA]</scope>
    <source>
        <strain evidence="8 9">NCTC11801</strain>
    </source>
</reference>
<dbReference type="GO" id="GO:0005886">
    <property type="term" value="C:plasma membrane"/>
    <property type="evidence" value="ECO:0007669"/>
    <property type="project" value="UniProtKB-SubCell"/>
</dbReference>
<organism evidence="8 9">
    <name type="scientific">Providencia rettgeri</name>
    <dbReference type="NCBI Taxonomy" id="587"/>
    <lineage>
        <taxon>Bacteria</taxon>
        <taxon>Pseudomonadati</taxon>
        <taxon>Pseudomonadota</taxon>
        <taxon>Gammaproteobacteria</taxon>
        <taxon>Enterobacterales</taxon>
        <taxon>Morganellaceae</taxon>
        <taxon>Providencia</taxon>
    </lineage>
</organism>
<feature type="transmembrane region" description="Helical" evidence="6">
    <location>
        <begin position="102"/>
        <end position="122"/>
    </location>
</feature>
<dbReference type="CDD" id="cd16015">
    <property type="entry name" value="LTA_synthase"/>
    <property type="match status" value="1"/>
</dbReference>
<dbReference type="PANTHER" id="PTHR47371">
    <property type="entry name" value="LIPOTEICHOIC ACID SYNTHASE"/>
    <property type="match status" value="1"/>
</dbReference>
<dbReference type="InterPro" id="IPR017850">
    <property type="entry name" value="Alkaline_phosphatase_core_sf"/>
</dbReference>
<protein>
    <submittedName>
        <fullName evidence="8">Phosphoglycerol transferase and related proteins, alkaline phosphatase superfamily</fullName>
    </submittedName>
</protein>
<evidence type="ECO:0000313" key="8">
    <source>
        <dbReference type="EMBL" id="SUC33655.1"/>
    </source>
</evidence>
<evidence type="ECO:0000259" key="7">
    <source>
        <dbReference type="Pfam" id="PF00884"/>
    </source>
</evidence>
<dbReference type="Gene3D" id="3.40.720.10">
    <property type="entry name" value="Alkaline Phosphatase, subunit A"/>
    <property type="match status" value="1"/>
</dbReference>
<dbReference type="SUPFAM" id="SSF53649">
    <property type="entry name" value="Alkaline phosphatase-like"/>
    <property type="match status" value="1"/>
</dbReference>
<accession>A0A379FY74</accession>
<feature type="transmembrane region" description="Helical" evidence="6">
    <location>
        <begin position="134"/>
        <end position="150"/>
    </location>
</feature>
<keyword evidence="3 6" id="KW-0812">Transmembrane</keyword>
<dbReference type="Proteomes" id="UP000254208">
    <property type="component" value="Unassembled WGS sequence"/>
</dbReference>
<name>A0A379FY74_PRORE</name>
<evidence type="ECO:0000256" key="1">
    <source>
        <dbReference type="ARBA" id="ARBA00004651"/>
    </source>
</evidence>
<evidence type="ECO:0000256" key="4">
    <source>
        <dbReference type="ARBA" id="ARBA00022989"/>
    </source>
</evidence>
<gene>
    <name evidence="8" type="ORF">NCTC11801_04697</name>
</gene>
<sequence>MKKKLFAGFYLALIFIGALFLVFEKGSVIYPALISVSVYAVLFGILMVLTARWLFSVIITSTLFIIIKFLNQLKVHYYKEQLFFSDINIMTDTSNMGTLGHYWLAGVALVGLLILLVINGVISWRLVKPSKSKITRVIGVVLIVAGYFSINFTSSHYYDRWSQTLPKGRGTVTNIIMSAQNASYQSPEFAGSADYFVKKAAAISLENNMVSEKPDIVLLLQESTVDPHIYDLPEGTKLPNLFMFQQDNGVSAHSQMRVQTFGGGTWLSEFSALTGLNSDDFGAQKSGVFYFIVDHLKNSLFKEMKANGYYTVVLTPFNKGAYHSGHAYETLGVDRIIQPQELGYPGKLQDNLWTISTDDMLKYVKEILAQETDKPVFIFSLTMYEHGPYKESHSDDYGIKDKIKNPDAAGEFSHYMDKIVTSDASIRDFADFIEKRERPLMFLYFGDHQPGISLNQYNSSFSSPAYLTQFTLRDNLKSGTVIKTGQLTDISFLGGILLERANLKISPFYEANIKMRHLCDGKLNDCEDQKLLDSYRNYVYGTLEAANANKGDMQ</sequence>
<dbReference type="PANTHER" id="PTHR47371:SF3">
    <property type="entry name" value="PHOSPHOGLYCEROL TRANSFERASE I"/>
    <property type="match status" value="1"/>
</dbReference>
<feature type="domain" description="Sulfatase N-terminal" evidence="7">
    <location>
        <begin position="214"/>
        <end position="453"/>
    </location>
</feature>
<evidence type="ECO:0000256" key="3">
    <source>
        <dbReference type="ARBA" id="ARBA00022692"/>
    </source>
</evidence>
<comment type="subcellular location">
    <subcellularLocation>
        <location evidence="1">Cell membrane</location>
        <topology evidence="1">Multi-pass membrane protein</topology>
    </subcellularLocation>
</comment>
<evidence type="ECO:0000313" key="9">
    <source>
        <dbReference type="Proteomes" id="UP000254208"/>
    </source>
</evidence>
<keyword evidence="2" id="KW-1003">Cell membrane</keyword>
<dbReference type="EMBL" id="UGTZ01000001">
    <property type="protein sequence ID" value="SUC33655.1"/>
    <property type="molecule type" value="Genomic_DNA"/>
</dbReference>
<keyword evidence="8" id="KW-0808">Transferase</keyword>
<evidence type="ECO:0000256" key="6">
    <source>
        <dbReference type="SAM" id="Phobius"/>
    </source>
</evidence>
<dbReference type="RefSeq" id="WP_115168221.1">
    <property type="nucleotide sequence ID" value="NZ_CP077317.1"/>
</dbReference>
<dbReference type="GO" id="GO:0016740">
    <property type="term" value="F:transferase activity"/>
    <property type="evidence" value="ECO:0007669"/>
    <property type="project" value="UniProtKB-KW"/>
</dbReference>
<keyword evidence="4 6" id="KW-1133">Transmembrane helix</keyword>
<feature type="transmembrane region" description="Helical" evidence="6">
    <location>
        <begin position="53"/>
        <end position="70"/>
    </location>
</feature>
<dbReference type="Pfam" id="PF00884">
    <property type="entry name" value="Sulfatase"/>
    <property type="match status" value="1"/>
</dbReference>
<evidence type="ECO:0000256" key="5">
    <source>
        <dbReference type="ARBA" id="ARBA00023136"/>
    </source>
</evidence>
<keyword evidence="5 6" id="KW-0472">Membrane</keyword>
<dbReference type="GeneID" id="93671166"/>